<proteinExistence type="predicted"/>
<reference evidence="3" key="1">
    <citation type="submission" date="2017-01" db="EMBL/GenBank/DDBJ databases">
        <authorList>
            <person name="Varghese N."/>
            <person name="Submissions S."/>
        </authorList>
    </citation>
    <scope>NUCLEOTIDE SEQUENCE [LARGE SCALE GENOMIC DNA]</scope>
    <source>
        <strain evidence="3">DSM 24913</strain>
    </source>
</reference>
<evidence type="ECO:0000313" key="3">
    <source>
        <dbReference type="Proteomes" id="UP000185639"/>
    </source>
</evidence>
<name>A0A1N7M9P8_9GAMM</name>
<evidence type="ECO:0000259" key="1">
    <source>
        <dbReference type="Pfam" id="PF12680"/>
    </source>
</evidence>
<dbReference type="Proteomes" id="UP000185639">
    <property type="component" value="Unassembled WGS sequence"/>
</dbReference>
<dbReference type="InterPro" id="IPR037401">
    <property type="entry name" value="SnoaL-like"/>
</dbReference>
<gene>
    <name evidence="2" type="ORF">SAMN05421686_10547</name>
</gene>
<dbReference type="InterPro" id="IPR032710">
    <property type="entry name" value="NTF2-like_dom_sf"/>
</dbReference>
<dbReference type="Pfam" id="PF12680">
    <property type="entry name" value="SnoaL_2"/>
    <property type="match status" value="1"/>
</dbReference>
<sequence>MDNKRIPATTSKTAEALTTDSRLAAFYKLYNTLGPETAGTQKLRRCLAEVYHPDIIFSDPMHRILGIDALENYFEGLYENITYIDFQFHKAWVEIDSGSVHWTMRYRHPRLKAGKHDIVVDGVTLLRWEGNLVVQHQDIFDAGSLLYEHLPVIGWLIHKLKERMA</sequence>
<dbReference type="AlphaFoldDB" id="A0A1N7M9P8"/>
<dbReference type="STRING" id="484498.SAMN05421686_10547"/>
<evidence type="ECO:0000313" key="2">
    <source>
        <dbReference type="EMBL" id="SIS82783.1"/>
    </source>
</evidence>
<dbReference type="Gene3D" id="3.10.450.50">
    <property type="match status" value="1"/>
</dbReference>
<dbReference type="RefSeq" id="WP_084188786.1">
    <property type="nucleotide sequence ID" value="NZ_FTOH01000005.1"/>
</dbReference>
<dbReference type="SUPFAM" id="SSF54427">
    <property type="entry name" value="NTF2-like"/>
    <property type="match status" value="1"/>
</dbReference>
<protein>
    <submittedName>
        <fullName evidence="2">SnoaL-like domain-containing protein</fullName>
    </submittedName>
</protein>
<accession>A0A1N7M9P8</accession>
<organism evidence="2 3">
    <name type="scientific">Thalassolituus maritimus</name>
    <dbReference type="NCBI Taxonomy" id="484498"/>
    <lineage>
        <taxon>Bacteria</taxon>
        <taxon>Pseudomonadati</taxon>
        <taxon>Pseudomonadota</taxon>
        <taxon>Gammaproteobacteria</taxon>
        <taxon>Oceanospirillales</taxon>
        <taxon>Oceanospirillaceae</taxon>
        <taxon>Thalassolituus</taxon>
    </lineage>
</organism>
<keyword evidence="3" id="KW-1185">Reference proteome</keyword>
<dbReference type="OrthoDB" id="1115105at2"/>
<dbReference type="EMBL" id="FTOH01000005">
    <property type="protein sequence ID" value="SIS82783.1"/>
    <property type="molecule type" value="Genomic_DNA"/>
</dbReference>
<feature type="domain" description="SnoaL-like" evidence="1">
    <location>
        <begin position="47"/>
        <end position="136"/>
    </location>
</feature>